<gene>
    <name evidence="3" type="ORF">QPM17_09980</name>
</gene>
<comment type="similarity">
    <text evidence="1">Belongs to the CapA family.</text>
</comment>
<dbReference type="GO" id="GO:0016787">
    <property type="term" value="F:hydrolase activity"/>
    <property type="evidence" value="ECO:0007669"/>
    <property type="project" value="UniProtKB-KW"/>
</dbReference>
<dbReference type="PANTHER" id="PTHR33393:SF11">
    <property type="entry name" value="POLYGLUTAMINE SYNTHESIS ACCESSORY PROTEIN RV0574C-RELATED"/>
    <property type="match status" value="1"/>
</dbReference>
<protein>
    <submittedName>
        <fullName evidence="3">CapA family protein</fullName>
        <ecNumber evidence="3">3.1.-.-</ecNumber>
    </submittedName>
</protein>
<dbReference type="InterPro" id="IPR029052">
    <property type="entry name" value="Metallo-depent_PP-like"/>
</dbReference>
<dbReference type="InterPro" id="IPR019079">
    <property type="entry name" value="Capsule_synth_CapA"/>
</dbReference>
<evidence type="ECO:0000313" key="4">
    <source>
        <dbReference type="Proteomes" id="UP001227964"/>
    </source>
</evidence>
<dbReference type="Proteomes" id="UP001227964">
    <property type="component" value="Unassembled WGS sequence"/>
</dbReference>
<organism evidence="3 4">
    <name type="scientific">Marinobacter azerbaijanicus</name>
    <dbReference type="NCBI Taxonomy" id="3050455"/>
    <lineage>
        <taxon>Bacteria</taxon>
        <taxon>Pseudomonadati</taxon>
        <taxon>Pseudomonadota</taxon>
        <taxon>Gammaproteobacteria</taxon>
        <taxon>Pseudomonadales</taxon>
        <taxon>Marinobacteraceae</taxon>
        <taxon>Marinobacter</taxon>
    </lineage>
</organism>
<reference evidence="3 4" key="1">
    <citation type="submission" date="2023-06" db="EMBL/GenBank/DDBJ databases">
        <title>Marinobacter azerbaijanicus a moderately halophilic, isolated from Urmia Lake in Azerbaijan region of Iran.</title>
        <authorList>
            <person name="Sanchez-Porro C."/>
            <person name="Aghdam E.M."/>
            <person name="Saheb S.M."/>
            <person name="Tarhriz V."/>
            <person name="Kazemi E."/>
            <person name="Ammozegar M.A."/>
            <person name="Ventosa A."/>
            <person name="Hejazi M.S."/>
        </authorList>
    </citation>
    <scope>NUCLEOTIDE SEQUENCE [LARGE SCALE GENOMIC DNA]</scope>
    <source>
        <strain evidence="3 4">TBZ242</strain>
    </source>
</reference>
<dbReference type="SUPFAM" id="SSF56300">
    <property type="entry name" value="Metallo-dependent phosphatases"/>
    <property type="match status" value="1"/>
</dbReference>
<name>A0ABT7ICR2_9GAMM</name>
<dbReference type="InterPro" id="IPR052169">
    <property type="entry name" value="CW_Biosynth-Accessory"/>
</dbReference>
<dbReference type="CDD" id="cd07381">
    <property type="entry name" value="MPP_CapA"/>
    <property type="match status" value="1"/>
</dbReference>
<dbReference type="EC" id="3.1.-.-" evidence="3"/>
<comment type="caution">
    <text evidence="3">The sequence shown here is derived from an EMBL/GenBank/DDBJ whole genome shotgun (WGS) entry which is preliminary data.</text>
</comment>
<evidence type="ECO:0000313" key="3">
    <source>
        <dbReference type="EMBL" id="MDL0431458.1"/>
    </source>
</evidence>
<accession>A0ABT7ICR2</accession>
<dbReference type="Pfam" id="PF09587">
    <property type="entry name" value="PGA_cap"/>
    <property type="match status" value="1"/>
</dbReference>
<sequence>MTDRQQTATLFLCGDVMTGRGIDQILASSCSPELYEPWVKNALEYVALAERHSGPVRQPVSNRYIWGDALDELDRRQPDLRFINLETSITTSPTPWPGKGIHYRMHPDNIACLEAARPDGCSLANNHVLDWDLDGLDSTLETLTGADITPVGAGRNEKEATQPGVFPLAGGRRILVFACCLESSGVPANWAATATHGGVYRLPDLSDRSLENLTGRIRAVRNPGDLVMLSIHWGGNWGYRIEPEQRAFAHALIQKAGVDLIHGHSSHHPRGIEVYQGKLILYGCGDFINDYEGISGHEDFRGDLTLMYFPTVSRETGKLHSLNMVAMQLRRLQLHNATEEDRQWMAATLSRIGKDLGTHCMINATGDLVLGWK</sequence>
<proteinExistence type="inferred from homology"/>
<keyword evidence="4" id="KW-1185">Reference proteome</keyword>
<dbReference type="EMBL" id="JASSVS010000004">
    <property type="protein sequence ID" value="MDL0431458.1"/>
    <property type="molecule type" value="Genomic_DNA"/>
</dbReference>
<dbReference type="RefSeq" id="WP_285390533.1">
    <property type="nucleotide sequence ID" value="NZ_JASSVS010000004.1"/>
</dbReference>
<dbReference type="Gene3D" id="3.60.21.10">
    <property type="match status" value="1"/>
</dbReference>
<keyword evidence="3" id="KW-0378">Hydrolase</keyword>
<evidence type="ECO:0000259" key="2">
    <source>
        <dbReference type="SMART" id="SM00854"/>
    </source>
</evidence>
<feature type="domain" description="Capsule synthesis protein CapA" evidence="2">
    <location>
        <begin position="9"/>
        <end position="291"/>
    </location>
</feature>
<dbReference type="PANTHER" id="PTHR33393">
    <property type="entry name" value="POLYGLUTAMINE SYNTHESIS ACCESSORY PROTEIN RV0574C-RELATED"/>
    <property type="match status" value="1"/>
</dbReference>
<evidence type="ECO:0000256" key="1">
    <source>
        <dbReference type="ARBA" id="ARBA00005662"/>
    </source>
</evidence>
<dbReference type="SMART" id="SM00854">
    <property type="entry name" value="PGA_cap"/>
    <property type="match status" value="1"/>
</dbReference>